<dbReference type="EMBL" id="MU005983">
    <property type="protein sequence ID" value="KAF2860278.1"/>
    <property type="molecule type" value="Genomic_DNA"/>
</dbReference>
<dbReference type="GO" id="GO:0006281">
    <property type="term" value="P:DNA repair"/>
    <property type="evidence" value="ECO:0007669"/>
    <property type="project" value="UniProtKB-UniRule"/>
</dbReference>
<dbReference type="InterPro" id="IPR046938">
    <property type="entry name" value="DNA_clamp_sf"/>
</dbReference>
<dbReference type="PANTHER" id="PTHR15237">
    <property type="entry name" value="DNA REPAIR PROTEIN RAD9"/>
    <property type="match status" value="1"/>
</dbReference>
<dbReference type="GO" id="GO:0000076">
    <property type="term" value="P:DNA replication checkpoint signaling"/>
    <property type="evidence" value="ECO:0007669"/>
    <property type="project" value="TreeGrafter"/>
</dbReference>
<dbReference type="OrthoDB" id="60092at2759"/>
<evidence type="ECO:0000256" key="1">
    <source>
        <dbReference type="ARBA" id="ARBA00008494"/>
    </source>
</evidence>
<dbReference type="Proteomes" id="UP000799421">
    <property type="component" value="Unassembled WGS sequence"/>
</dbReference>
<evidence type="ECO:0000313" key="3">
    <source>
        <dbReference type="EMBL" id="KAF2860278.1"/>
    </source>
</evidence>
<dbReference type="InterPro" id="IPR026584">
    <property type="entry name" value="Rad9"/>
</dbReference>
<dbReference type="SUPFAM" id="SSF55979">
    <property type="entry name" value="DNA clamp"/>
    <property type="match status" value="1"/>
</dbReference>
<dbReference type="InterPro" id="IPR007268">
    <property type="entry name" value="Rad9/Ddc1"/>
</dbReference>
<evidence type="ECO:0000313" key="4">
    <source>
        <dbReference type="Proteomes" id="UP000799421"/>
    </source>
</evidence>
<dbReference type="PIRSF" id="PIRSF009303">
    <property type="entry name" value="Cell_cycle_RAD9"/>
    <property type="match status" value="1"/>
</dbReference>
<organism evidence="3 4">
    <name type="scientific">Piedraia hortae CBS 480.64</name>
    <dbReference type="NCBI Taxonomy" id="1314780"/>
    <lineage>
        <taxon>Eukaryota</taxon>
        <taxon>Fungi</taxon>
        <taxon>Dikarya</taxon>
        <taxon>Ascomycota</taxon>
        <taxon>Pezizomycotina</taxon>
        <taxon>Dothideomycetes</taxon>
        <taxon>Dothideomycetidae</taxon>
        <taxon>Capnodiales</taxon>
        <taxon>Piedraiaceae</taxon>
        <taxon>Piedraia</taxon>
    </lineage>
</organism>
<comment type="function">
    <text evidence="2">Acts in DNA repair and mutagenesis. Involved in promoting resistance to ionizing radiation and UV light, as well as regulating cell cycle progression after irradiation.</text>
</comment>
<name>A0A6A7C0N2_9PEZI</name>
<dbReference type="AlphaFoldDB" id="A0A6A7C0N2"/>
<dbReference type="GO" id="GO:0031573">
    <property type="term" value="P:mitotic intra-S DNA damage checkpoint signaling"/>
    <property type="evidence" value="ECO:0007669"/>
    <property type="project" value="TreeGrafter"/>
</dbReference>
<sequence length="428" mass="48300">MVVLNFALTPLATGRVYDLLNCLAKFGETVAIEAQNDKLTLTTLNLSKTALASFTLDADGFFISYDFTANDSGRNFTCQLLNKALQSAFKGRVNEARNYESTTERCDVSIDEQPDQTECRFVVKMHGKHGSVRIHRLLYEATETIQAVFDRTAASQGWRISSKVLREYIEFFSPKTEQLEIVAQETKTVFTSYREKVQDGKEVLKQPLETAISIHTADFEELHMLENMRLIISVKDFKAIVTHAETLKVSVSAHFSYPNRPLQFSYQSRGLHCKFTLMTTGSSPANRTKKYISTRNVAPPATEPGRSQMEPIASRSHLISNKLKPSQSQRPSLRERVHQPIVADSDPDPESLFVPADDDSHWNPPNYDDDGEEMLGWATEAENPSTIGRPTIHDSIYQNAQHDYTDLDTTVEALQPTQRLSQLHAMFD</sequence>
<keyword evidence="4" id="KW-1185">Reference proteome</keyword>
<dbReference type="Gene3D" id="3.70.10.10">
    <property type="match status" value="1"/>
</dbReference>
<dbReference type="PANTHER" id="PTHR15237:SF0">
    <property type="entry name" value="CELL CYCLE CHECKPOINT CONTROL PROTEIN"/>
    <property type="match status" value="1"/>
</dbReference>
<gene>
    <name evidence="3" type="ORF">K470DRAFT_73000</name>
</gene>
<reference evidence="3" key="1">
    <citation type="journal article" date="2020" name="Stud. Mycol.">
        <title>101 Dothideomycetes genomes: a test case for predicting lifestyles and emergence of pathogens.</title>
        <authorList>
            <person name="Haridas S."/>
            <person name="Albert R."/>
            <person name="Binder M."/>
            <person name="Bloem J."/>
            <person name="Labutti K."/>
            <person name="Salamov A."/>
            <person name="Andreopoulos B."/>
            <person name="Baker S."/>
            <person name="Barry K."/>
            <person name="Bills G."/>
            <person name="Bluhm B."/>
            <person name="Cannon C."/>
            <person name="Castanera R."/>
            <person name="Culley D."/>
            <person name="Daum C."/>
            <person name="Ezra D."/>
            <person name="Gonzalez J."/>
            <person name="Henrissat B."/>
            <person name="Kuo A."/>
            <person name="Liang C."/>
            <person name="Lipzen A."/>
            <person name="Lutzoni F."/>
            <person name="Magnuson J."/>
            <person name="Mondo S."/>
            <person name="Nolan M."/>
            <person name="Ohm R."/>
            <person name="Pangilinan J."/>
            <person name="Park H.-J."/>
            <person name="Ramirez L."/>
            <person name="Alfaro M."/>
            <person name="Sun H."/>
            <person name="Tritt A."/>
            <person name="Yoshinaga Y."/>
            <person name="Zwiers L.-H."/>
            <person name="Turgeon B."/>
            <person name="Goodwin S."/>
            <person name="Spatafora J."/>
            <person name="Crous P."/>
            <person name="Grigoriev I."/>
        </authorList>
    </citation>
    <scope>NUCLEOTIDE SEQUENCE</scope>
    <source>
        <strain evidence="3">CBS 480.64</strain>
    </source>
</reference>
<dbReference type="GO" id="GO:0071479">
    <property type="term" value="P:cellular response to ionizing radiation"/>
    <property type="evidence" value="ECO:0007669"/>
    <property type="project" value="TreeGrafter"/>
</dbReference>
<proteinExistence type="inferred from homology"/>
<dbReference type="GO" id="GO:0030896">
    <property type="term" value="C:checkpoint clamp complex"/>
    <property type="evidence" value="ECO:0007669"/>
    <property type="project" value="UniProtKB-UniRule"/>
</dbReference>
<protein>
    <recommendedName>
        <fullName evidence="2">DNA repair protein rad9</fullName>
    </recommendedName>
</protein>
<dbReference type="Pfam" id="PF04139">
    <property type="entry name" value="Rad9"/>
    <property type="match status" value="1"/>
</dbReference>
<accession>A0A6A7C0N2</accession>
<evidence type="ECO:0000256" key="2">
    <source>
        <dbReference type="PIRNR" id="PIRNR009303"/>
    </source>
</evidence>
<keyword evidence="2" id="KW-0227">DNA damage</keyword>
<comment type="similarity">
    <text evidence="1 2">Belongs to the rad9 family.</text>
</comment>